<dbReference type="EMBL" id="JAJJHW010000681">
    <property type="protein sequence ID" value="KAH8384676.1"/>
    <property type="molecule type" value="Genomic_DNA"/>
</dbReference>
<dbReference type="InterPro" id="IPR030547">
    <property type="entry name" value="XRCC2"/>
</dbReference>
<evidence type="ECO:0000313" key="2">
    <source>
        <dbReference type="Proteomes" id="UP001200034"/>
    </source>
</evidence>
<reference evidence="1" key="1">
    <citation type="journal article" date="2021" name="Mol. Ecol. Resour.">
        <title>Phylogenomic analyses of the genus Drosophila reveals genomic signals of climate adaptation.</title>
        <authorList>
            <person name="Li F."/>
            <person name="Rane R.V."/>
            <person name="Luria V."/>
            <person name="Xiong Z."/>
            <person name="Chen J."/>
            <person name="Li Z."/>
            <person name="Catullo R.A."/>
            <person name="Griffin P.C."/>
            <person name="Schiffer M."/>
            <person name="Pearce S."/>
            <person name="Lee S.F."/>
            <person name="McElroy K."/>
            <person name="Stocker A."/>
            <person name="Shirriffs J."/>
            <person name="Cockerell F."/>
            <person name="Coppin C."/>
            <person name="Sgro C.M."/>
            <person name="Karger A."/>
            <person name="Cain J.W."/>
            <person name="Weber J.A."/>
            <person name="Santpere G."/>
            <person name="Kirschner M.W."/>
            <person name="Hoffmann A.A."/>
            <person name="Oakeshott J.G."/>
            <person name="Zhang G."/>
        </authorList>
    </citation>
    <scope>NUCLEOTIDE SEQUENCE</scope>
    <source>
        <strain evidence="1">BGI-SZ-2011g</strain>
    </source>
</reference>
<dbReference type="GO" id="GO:0000724">
    <property type="term" value="P:double-strand break repair via homologous recombination"/>
    <property type="evidence" value="ECO:0007669"/>
    <property type="project" value="InterPro"/>
</dbReference>
<sequence length="179" mass="20039">SDLNPSIFTNGGPVPSSLVEISGGRNTGKTMLLMQLVAQSLTHCDVVLLNTSNKIDPTILGALLKDAISASSPNSTSAELEKKFETCLESLEIMNCFSSTQLEMALKTLDQYVLLDNERISLIAVDSLCEFYWFDLEPETRQRKFTYYMNALAPLRKICNKFYVSCMYTVDSSFNRNAY</sequence>
<dbReference type="AlphaFoldDB" id="A0AAD4K8N6"/>
<dbReference type="GO" id="GO:0005813">
    <property type="term" value="C:centrosome"/>
    <property type="evidence" value="ECO:0007669"/>
    <property type="project" value="TreeGrafter"/>
</dbReference>
<proteinExistence type="predicted"/>
<keyword evidence="2" id="KW-1185">Reference proteome</keyword>
<feature type="non-terminal residue" evidence="1">
    <location>
        <position position="179"/>
    </location>
</feature>
<dbReference type="PANTHER" id="PTHR46644">
    <property type="entry name" value="DNA REPAIR PROTEIN XRCC2"/>
    <property type="match status" value="1"/>
</dbReference>
<dbReference type="Proteomes" id="UP001200034">
    <property type="component" value="Unassembled WGS sequence"/>
</dbReference>
<name>A0AAD4K8N6_9MUSC</name>
<dbReference type="PANTHER" id="PTHR46644:SF2">
    <property type="entry name" value="DNA REPAIR PROTEIN XRCC2"/>
    <property type="match status" value="1"/>
</dbReference>
<dbReference type="InterPro" id="IPR027417">
    <property type="entry name" value="P-loop_NTPase"/>
</dbReference>
<accession>A0AAD4K8N6</accession>
<evidence type="ECO:0000313" key="1">
    <source>
        <dbReference type="EMBL" id="KAH8384676.1"/>
    </source>
</evidence>
<dbReference type="GO" id="GO:0033063">
    <property type="term" value="C:Rad51B-Rad51C-Rad51D-XRCC2 complex"/>
    <property type="evidence" value="ECO:0007669"/>
    <property type="project" value="InterPro"/>
</dbReference>
<dbReference type="GO" id="GO:0005657">
    <property type="term" value="C:replication fork"/>
    <property type="evidence" value="ECO:0007669"/>
    <property type="project" value="InterPro"/>
</dbReference>
<dbReference type="Gene3D" id="3.40.50.300">
    <property type="entry name" value="P-loop containing nucleotide triphosphate hydrolases"/>
    <property type="match status" value="1"/>
</dbReference>
<gene>
    <name evidence="1" type="ORF">KR093_004623</name>
</gene>
<dbReference type="SUPFAM" id="SSF52540">
    <property type="entry name" value="P-loop containing nucleoside triphosphate hydrolases"/>
    <property type="match status" value="1"/>
</dbReference>
<dbReference type="GO" id="GO:0042148">
    <property type="term" value="P:DNA strand invasion"/>
    <property type="evidence" value="ECO:0007669"/>
    <property type="project" value="TreeGrafter"/>
</dbReference>
<protein>
    <recommendedName>
        <fullName evidence="3">DNA recombination and repair protein Rad51-like C-terminal domain-containing protein</fullName>
    </recommendedName>
</protein>
<organism evidence="1 2">
    <name type="scientific">Drosophila rubida</name>
    <dbReference type="NCBI Taxonomy" id="30044"/>
    <lineage>
        <taxon>Eukaryota</taxon>
        <taxon>Metazoa</taxon>
        <taxon>Ecdysozoa</taxon>
        <taxon>Arthropoda</taxon>
        <taxon>Hexapoda</taxon>
        <taxon>Insecta</taxon>
        <taxon>Pterygota</taxon>
        <taxon>Neoptera</taxon>
        <taxon>Endopterygota</taxon>
        <taxon>Diptera</taxon>
        <taxon>Brachycera</taxon>
        <taxon>Muscomorpha</taxon>
        <taxon>Ephydroidea</taxon>
        <taxon>Drosophilidae</taxon>
        <taxon>Drosophila</taxon>
    </lineage>
</organism>
<comment type="caution">
    <text evidence="1">The sequence shown here is derived from an EMBL/GenBank/DDBJ whole genome shotgun (WGS) entry which is preliminary data.</text>
</comment>
<dbReference type="GO" id="GO:0000400">
    <property type="term" value="F:four-way junction DNA binding"/>
    <property type="evidence" value="ECO:0007669"/>
    <property type="project" value="TreeGrafter"/>
</dbReference>
<feature type="non-terminal residue" evidence="1">
    <location>
        <position position="1"/>
    </location>
</feature>
<evidence type="ECO:0008006" key="3">
    <source>
        <dbReference type="Google" id="ProtNLM"/>
    </source>
</evidence>